<proteinExistence type="predicted"/>
<dbReference type="AlphaFoldDB" id="A0A645GR05"/>
<comment type="caution">
    <text evidence="1">The sequence shown here is derived from an EMBL/GenBank/DDBJ whole genome shotgun (WGS) entry which is preliminary data.</text>
</comment>
<dbReference type="EMBL" id="VSSQ01079656">
    <property type="protein sequence ID" value="MPN29115.1"/>
    <property type="molecule type" value="Genomic_DNA"/>
</dbReference>
<organism evidence="1">
    <name type="scientific">bioreactor metagenome</name>
    <dbReference type="NCBI Taxonomy" id="1076179"/>
    <lineage>
        <taxon>unclassified sequences</taxon>
        <taxon>metagenomes</taxon>
        <taxon>ecological metagenomes</taxon>
    </lineage>
</organism>
<accession>A0A645GR05</accession>
<protein>
    <submittedName>
        <fullName evidence="1">Uncharacterized protein</fullName>
    </submittedName>
</protein>
<name>A0A645GR05_9ZZZZ</name>
<reference evidence="1" key="1">
    <citation type="submission" date="2019-08" db="EMBL/GenBank/DDBJ databases">
        <authorList>
            <person name="Kucharzyk K."/>
            <person name="Murdoch R.W."/>
            <person name="Higgins S."/>
            <person name="Loffler F."/>
        </authorList>
    </citation>
    <scope>NUCLEOTIDE SEQUENCE</scope>
</reference>
<gene>
    <name evidence="1" type="ORF">SDC9_176566</name>
</gene>
<sequence length="227" mass="25355">MAGAGAGEVQVRCQIGKRNRFVRMVFQKAANPPALFRRNPRPLPAKLRVMQQSLTEHLKLRNQPRFRKIPCVGQPSDALPQLRRQLFGQLRAGRPERSGVEQQRDRTVAFQWYDQLGDPLPAGVEERFPQPVRVRLGAQFALLVTTPVPGGIFKPPLQAAGVAVQVTPRKERAAVGVVEDSAAVVQRQVQTAPPLERLQRGSQLLSRRFPVDCVKNLHDIADKSNFL</sequence>
<evidence type="ECO:0000313" key="1">
    <source>
        <dbReference type="EMBL" id="MPN29115.1"/>
    </source>
</evidence>